<keyword evidence="2" id="KW-1185">Reference proteome</keyword>
<sequence length="292" mass="33553">MYFEAKQEALVTMYRHTLLTAEQLGIILHYSPKTIYNLMSELKREGLIRSVPLPFLKRNHVGYTLTVNGARGAAGLAGDETVFRAKSWVTGPMQIEHYYGTNAFFTELIHASLPHPDEGLIEWLDPRSAAERYVQSKTMGKKSALVKPDGFGMYRFPGLGRLAFHLEYDTGTETLWRLKEKMLHYGLLLPTIWANVDAVQVLFVTKLESRSWKLLEIWEALQKGTFRFARLPNVWAIAERDWRKYGEQALWLGNGGQRIRLRDMPLLPLLAEHVGPILGKQPRDRPPILIRR</sequence>
<gene>
    <name evidence="1" type="ORF">H7C18_17815</name>
</gene>
<dbReference type="Pfam" id="PF13814">
    <property type="entry name" value="Replic_Relax"/>
    <property type="match status" value="1"/>
</dbReference>
<dbReference type="InterPro" id="IPR036390">
    <property type="entry name" value="WH_DNA-bd_sf"/>
</dbReference>
<protein>
    <submittedName>
        <fullName evidence="1">Replication-relaxation family protein</fullName>
    </submittedName>
</protein>
<accession>A0A7X0VYB9</accession>
<dbReference type="Proteomes" id="UP000564644">
    <property type="component" value="Unassembled WGS sequence"/>
</dbReference>
<name>A0A7X0VYB9_9BACL</name>
<dbReference type="RefSeq" id="WP_185130427.1">
    <property type="nucleotide sequence ID" value="NZ_JACJVO010000021.1"/>
</dbReference>
<dbReference type="SUPFAM" id="SSF46785">
    <property type="entry name" value="Winged helix' DNA-binding domain"/>
    <property type="match status" value="1"/>
</dbReference>
<comment type="caution">
    <text evidence="1">The sequence shown here is derived from an EMBL/GenBank/DDBJ whole genome shotgun (WGS) entry which is preliminary data.</text>
</comment>
<reference evidence="1 2" key="1">
    <citation type="submission" date="2020-08" db="EMBL/GenBank/DDBJ databases">
        <title>Cohnella phylogeny.</title>
        <authorList>
            <person name="Dunlap C."/>
        </authorList>
    </citation>
    <scope>NUCLEOTIDE SEQUENCE [LARGE SCALE GENOMIC DNA]</scope>
    <source>
        <strain evidence="1 2">CBP 2801</strain>
    </source>
</reference>
<proteinExistence type="predicted"/>
<dbReference type="AlphaFoldDB" id="A0A7X0VYB9"/>
<dbReference type="InterPro" id="IPR025855">
    <property type="entry name" value="Replic_Relax"/>
</dbReference>
<evidence type="ECO:0000313" key="1">
    <source>
        <dbReference type="EMBL" id="MBB6732773.1"/>
    </source>
</evidence>
<dbReference type="EMBL" id="JACJVO010000021">
    <property type="protein sequence ID" value="MBB6732773.1"/>
    <property type="molecule type" value="Genomic_DNA"/>
</dbReference>
<evidence type="ECO:0000313" key="2">
    <source>
        <dbReference type="Proteomes" id="UP000564644"/>
    </source>
</evidence>
<organism evidence="1 2">
    <name type="scientific">Cohnella zeiphila</name>
    <dbReference type="NCBI Taxonomy" id="2761120"/>
    <lineage>
        <taxon>Bacteria</taxon>
        <taxon>Bacillati</taxon>
        <taxon>Bacillota</taxon>
        <taxon>Bacilli</taxon>
        <taxon>Bacillales</taxon>
        <taxon>Paenibacillaceae</taxon>
        <taxon>Cohnella</taxon>
    </lineage>
</organism>